<organism evidence="1 2">
    <name type="scientific">Cutaneotrichosporon spelunceum</name>
    <dbReference type="NCBI Taxonomy" id="1672016"/>
    <lineage>
        <taxon>Eukaryota</taxon>
        <taxon>Fungi</taxon>
        <taxon>Dikarya</taxon>
        <taxon>Basidiomycota</taxon>
        <taxon>Agaricomycotina</taxon>
        <taxon>Tremellomycetes</taxon>
        <taxon>Trichosporonales</taxon>
        <taxon>Trichosporonaceae</taxon>
        <taxon>Cutaneotrichosporon</taxon>
    </lineage>
</organism>
<dbReference type="AlphaFoldDB" id="A0AAD3TNF7"/>
<comment type="caution">
    <text evidence="1">The sequence shown here is derived from an EMBL/GenBank/DDBJ whole genome shotgun (WGS) entry which is preliminary data.</text>
</comment>
<evidence type="ECO:0000313" key="1">
    <source>
        <dbReference type="EMBL" id="GMK53536.1"/>
    </source>
</evidence>
<reference evidence="1" key="2">
    <citation type="submission" date="2023-06" db="EMBL/GenBank/DDBJ databases">
        <authorList>
            <person name="Kobayashi Y."/>
            <person name="Kayamori A."/>
            <person name="Aoki K."/>
            <person name="Shiwa Y."/>
            <person name="Fujita N."/>
            <person name="Sugita T."/>
            <person name="Iwasaki W."/>
            <person name="Tanaka N."/>
            <person name="Takashima M."/>
        </authorList>
    </citation>
    <scope>NUCLEOTIDE SEQUENCE</scope>
    <source>
        <strain evidence="1">HIS016</strain>
    </source>
</reference>
<gene>
    <name evidence="1" type="ORF">CspeluHIS016_0101220</name>
</gene>
<proteinExistence type="predicted"/>
<dbReference type="EMBL" id="BTCM01000001">
    <property type="protein sequence ID" value="GMK53536.1"/>
    <property type="molecule type" value="Genomic_DNA"/>
</dbReference>
<sequence>MVIEVDNLTLLLLAVLVVLLLYQRLSAPQSLVHSLQLGGQAAPAAVRQPGESAVYRAWATGQGTPLQVRPASAVKTVDQAAHAPPPSVLPGKPLPPIRQRYILDTPLTPEALAEVARLVPLGLRALFPRLASEEVTPVAVLLPPSPSTSLPTLLLALASEPRHPLVVLDHPRHLPSALNGKEHPVPALIVAHAAAAGDLTNLPAGVDVLLVGDPEGKVELKARRWEEIWDAAESAPAEQPMNTWSDTFGWFHSDGEVLLATHMTMTAGIAGIMALFPADKRPGPRDIVASTMSLNTPFGLALALAAVWCGSGLRLIGPSGWDTEADPNAELALLAADDQPLPTVLFATPPYHAVLVAHTAHALRFPLGRLASTHKLHGIRKGWVGREGWADALVAGARKGVLGGLVESLRAVLVVGDVNYGAVSRSHAVLSLPLTRLTVSPVSAGPLFASHFYDLQSPVVPDVYKPTGGNKAHTGPPASNVEVVLRGVHEPLAEEGEVAGRVWVRGPAVLERQGAVEGWTDAGISAAVSPNGTFVVV</sequence>
<evidence type="ECO:0008006" key="3">
    <source>
        <dbReference type="Google" id="ProtNLM"/>
    </source>
</evidence>
<evidence type="ECO:0000313" key="2">
    <source>
        <dbReference type="Proteomes" id="UP001222932"/>
    </source>
</evidence>
<protein>
    <recommendedName>
        <fullName evidence="3">AMP-dependent synthetase/ligase domain-containing protein</fullName>
    </recommendedName>
</protein>
<name>A0AAD3TNF7_9TREE</name>
<dbReference type="Proteomes" id="UP001222932">
    <property type="component" value="Unassembled WGS sequence"/>
</dbReference>
<dbReference type="SUPFAM" id="SSF56801">
    <property type="entry name" value="Acetyl-CoA synthetase-like"/>
    <property type="match status" value="1"/>
</dbReference>
<dbReference type="InterPro" id="IPR042099">
    <property type="entry name" value="ANL_N_sf"/>
</dbReference>
<reference evidence="1" key="1">
    <citation type="journal article" date="2023" name="BMC Genomics">
        <title>Chromosome-level genome assemblies of Cutaneotrichosporon spp. (Trichosporonales, Basidiomycota) reveal imbalanced evolution between nucleotide sequences and chromosome synteny.</title>
        <authorList>
            <person name="Kobayashi Y."/>
            <person name="Kayamori A."/>
            <person name="Aoki K."/>
            <person name="Shiwa Y."/>
            <person name="Matsutani M."/>
            <person name="Fujita N."/>
            <person name="Sugita T."/>
            <person name="Iwasaki W."/>
            <person name="Tanaka N."/>
            <person name="Takashima M."/>
        </authorList>
    </citation>
    <scope>NUCLEOTIDE SEQUENCE</scope>
    <source>
        <strain evidence="1">HIS016</strain>
    </source>
</reference>
<keyword evidence="2" id="KW-1185">Reference proteome</keyword>
<dbReference type="Gene3D" id="3.40.50.12780">
    <property type="entry name" value="N-terminal domain of ligase-like"/>
    <property type="match status" value="1"/>
</dbReference>
<accession>A0AAD3TNF7</accession>